<dbReference type="EMBL" id="CAOQHR010000005">
    <property type="protein sequence ID" value="CAI6334331.1"/>
    <property type="molecule type" value="Genomic_DNA"/>
</dbReference>
<keyword evidence="4 7" id="KW-0472">Membrane</keyword>
<evidence type="ECO:0000256" key="5">
    <source>
        <dbReference type="ARBA" id="ARBA00038359"/>
    </source>
</evidence>
<comment type="caution">
    <text evidence="9">The sequence shown here is derived from an EMBL/GenBank/DDBJ whole genome shotgun (WGS) entry which is preliminary data.</text>
</comment>
<gene>
    <name evidence="9" type="ORF">PDIGIT_LOCUS7388</name>
</gene>
<evidence type="ECO:0000313" key="9">
    <source>
        <dbReference type="EMBL" id="CAI6334331.1"/>
    </source>
</evidence>
<feature type="compositionally biased region" description="Basic and acidic residues" evidence="6">
    <location>
        <begin position="323"/>
        <end position="333"/>
    </location>
</feature>
<dbReference type="Proteomes" id="UP001152607">
    <property type="component" value="Unassembled WGS sequence"/>
</dbReference>
<keyword evidence="3 7" id="KW-1133">Transmembrane helix</keyword>
<dbReference type="Pfam" id="PF20684">
    <property type="entry name" value="Fung_rhodopsin"/>
    <property type="match status" value="1"/>
</dbReference>
<dbReference type="InterPro" id="IPR052337">
    <property type="entry name" value="SAT4-like"/>
</dbReference>
<organism evidence="9 10">
    <name type="scientific">Periconia digitata</name>
    <dbReference type="NCBI Taxonomy" id="1303443"/>
    <lineage>
        <taxon>Eukaryota</taxon>
        <taxon>Fungi</taxon>
        <taxon>Dikarya</taxon>
        <taxon>Ascomycota</taxon>
        <taxon>Pezizomycotina</taxon>
        <taxon>Dothideomycetes</taxon>
        <taxon>Pleosporomycetidae</taxon>
        <taxon>Pleosporales</taxon>
        <taxon>Massarineae</taxon>
        <taxon>Periconiaceae</taxon>
        <taxon>Periconia</taxon>
    </lineage>
</organism>
<accession>A0A9W4UG93</accession>
<dbReference type="InterPro" id="IPR049326">
    <property type="entry name" value="Rhodopsin_dom_fungi"/>
</dbReference>
<feature type="domain" description="Rhodopsin" evidence="8">
    <location>
        <begin position="35"/>
        <end position="289"/>
    </location>
</feature>
<feature type="region of interest" description="Disordered" evidence="6">
    <location>
        <begin position="323"/>
        <end position="342"/>
    </location>
</feature>
<dbReference type="PANTHER" id="PTHR33048">
    <property type="entry name" value="PTH11-LIKE INTEGRAL MEMBRANE PROTEIN (AFU_ORTHOLOGUE AFUA_5G11245)"/>
    <property type="match status" value="1"/>
</dbReference>
<feature type="transmembrane region" description="Helical" evidence="7">
    <location>
        <begin position="211"/>
        <end position="239"/>
    </location>
</feature>
<dbReference type="OrthoDB" id="5393606at2759"/>
<sequence length="342" mass="38388">MTLYAPSTIIPIYGVFTAVGILLTILRFFVRAFVSRTSPSRNPFGWDDLFVLIGLLIVSTCAGIQFYNSIHGNAGKATSTATKDHEAILEYQIDFAMLVIEKPAFGAIKLSLLFFYARIFGHWPSFRRINRWLMAIIVLWALSFMLADILLCGTHPEYHWILDQVPNKARCGDKGLLLILFGLTSVITDAFVVGLPLFYIRRLRLRRSKRVAACGVFLLGGLSTLAGLLRTIFLCVAYPRGRLTWGYISPPEAKLPLALKIINPTFWVMMEMLFGVWAANLPTLAPLVRIISNRYRASKAYRKFSRSDSTADKAKFEIYTKPSKTADDSRKDSGVTSDESLP</sequence>
<evidence type="ECO:0000256" key="6">
    <source>
        <dbReference type="SAM" id="MobiDB-lite"/>
    </source>
</evidence>
<feature type="transmembrane region" description="Helical" evidence="7">
    <location>
        <begin position="176"/>
        <end position="199"/>
    </location>
</feature>
<feature type="transmembrane region" description="Helical" evidence="7">
    <location>
        <begin position="266"/>
        <end position="288"/>
    </location>
</feature>
<dbReference type="PANTHER" id="PTHR33048:SF157">
    <property type="entry name" value="INTEGRAL MEMBRANE PROTEIN"/>
    <property type="match status" value="1"/>
</dbReference>
<proteinExistence type="inferred from homology"/>
<evidence type="ECO:0000256" key="2">
    <source>
        <dbReference type="ARBA" id="ARBA00022692"/>
    </source>
</evidence>
<evidence type="ECO:0000256" key="4">
    <source>
        <dbReference type="ARBA" id="ARBA00023136"/>
    </source>
</evidence>
<name>A0A9W4UG93_9PLEO</name>
<evidence type="ECO:0000256" key="7">
    <source>
        <dbReference type="SAM" id="Phobius"/>
    </source>
</evidence>
<reference evidence="9" key="1">
    <citation type="submission" date="2023-01" db="EMBL/GenBank/DDBJ databases">
        <authorList>
            <person name="Van Ghelder C."/>
            <person name="Rancurel C."/>
        </authorList>
    </citation>
    <scope>NUCLEOTIDE SEQUENCE</scope>
    <source>
        <strain evidence="9">CNCM I-4278</strain>
    </source>
</reference>
<comment type="similarity">
    <text evidence="5">Belongs to the SAT4 family.</text>
</comment>
<keyword evidence="2 7" id="KW-0812">Transmembrane</keyword>
<comment type="subcellular location">
    <subcellularLocation>
        <location evidence="1">Membrane</location>
        <topology evidence="1">Multi-pass membrane protein</topology>
    </subcellularLocation>
</comment>
<feature type="transmembrane region" description="Helical" evidence="7">
    <location>
        <begin position="46"/>
        <end position="67"/>
    </location>
</feature>
<evidence type="ECO:0000259" key="8">
    <source>
        <dbReference type="Pfam" id="PF20684"/>
    </source>
</evidence>
<dbReference type="GO" id="GO:0016020">
    <property type="term" value="C:membrane"/>
    <property type="evidence" value="ECO:0007669"/>
    <property type="project" value="UniProtKB-SubCell"/>
</dbReference>
<protein>
    <recommendedName>
        <fullName evidence="8">Rhodopsin domain-containing protein</fullName>
    </recommendedName>
</protein>
<feature type="transmembrane region" description="Helical" evidence="7">
    <location>
        <begin position="12"/>
        <end position="34"/>
    </location>
</feature>
<evidence type="ECO:0000313" key="10">
    <source>
        <dbReference type="Proteomes" id="UP001152607"/>
    </source>
</evidence>
<feature type="transmembrane region" description="Helical" evidence="7">
    <location>
        <begin position="132"/>
        <end position="156"/>
    </location>
</feature>
<dbReference type="AlphaFoldDB" id="A0A9W4UG93"/>
<evidence type="ECO:0000256" key="3">
    <source>
        <dbReference type="ARBA" id="ARBA00022989"/>
    </source>
</evidence>
<keyword evidence="10" id="KW-1185">Reference proteome</keyword>
<evidence type="ECO:0000256" key="1">
    <source>
        <dbReference type="ARBA" id="ARBA00004141"/>
    </source>
</evidence>